<protein>
    <recommendedName>
        <fullName evidence="2">XPG-I domain-containing protein</fullName>
    </recommendedName>
</protein>
<dbReference type="Proteomes" id="UP001530377">
    <property type="component" value="Unassembled WGS sequence"/>
</dbReference>
<dbReference type="InterPro" id="IPR006084">
    <property type="entry name" value="XPG/Rad2"/>
</dbReference>
<dbReference type="SUPFAM" id="SSF88723">
    <property type="entry name" value="PIN domain-like"/>
    <property type="match status" value="1"/>
</dbReference>
<sequence>MGISGLLPRILPSAGRENYDLRALSDGLISANANDDNDDSIGDDEEEGGEGREEPSPRRKKRRRLPRPSWSSPSWTRRKVRIAVDVSGWIARAAHGHGGLLMDERHLSYRGRAELRDERMRRRRLDGGNDVNGDVVDDERESRQRLEYISACTSTVLRRIEFLIDDCGSSVLLVLDGATPPCKRDVVRARSDRRVDAAEERDGMAAEVNGGTVDEAVRTEAEVLRRISASNRAGTGRDHELRRDMVGALLGVCRERRWPYVVAPYEADGQLAYLAGAGTVDIVVTEDSDLIALGVPTLIYKMGGWNGSSDANRQLGDDRRLLGTMLRRSDLGSSRGIDLRDFTDGMLTTMFVAAGCDYCESLMGIGVVTARNVVKRAFHGCESDGTEVYRRPYPGVPVLRVILDELFRSCHKSARVQVLPLDDPEKEGVRSAYERAFLAALAMFRHPLVYDPISRSHVVANDVCIDGPPADGARSFPPSSLFLRDERILMEYGPYRDLVTRKDALYRVIGAPLAPNLARDVAEGLVDPRQLHEKDTGGLDVPVAAAHSEGDMMAAMLENYPNDDEDVGVKSGEYTSGSSRLQLSTQESSRADTLGDTQGSIRSSSGMISSLSPDLLASPSPKKRS</sequence>
<keyword evidence="4" id="KW-1185">Reference proteome</keyword>
<dbReference type="Gene3D" id="1.10.150.20">
    <property type="entry name" value="5' to 3' exonuclease, C-terminal subdomain"/>
    <property type="match status" value="1"/>
</dbReference>
<feature type="region of interest" description="Disordered" evidence="1">
    <location>
        <begin position="30"/>
        <end position="73"/>
    </location>
</feature>
<dbReference type="Gene3D" id="3.40.50.1010">
    <property type="entry name" value="5'-nuclease"/>
    <property type="match status" value="1"/>
</dbReference>
<feature type="compositionally biased region" description="Low complexity" evidence="1">
    <location>
        <begin position="599"/>
        <end position="625"/>
    </location>
</feature>
<gene>
    <name evidence="3" type="ORF">ACHAXA_007564</name>
</gene>
<dbReference type="InterPro" id="IPR006086">
    <property type="entry name" value="XPG-I_dom"/>
</dbReference>
<reference evidence="3 4" key="1">
    <citation type="submission" date="2024-10" db="EMBL/GenBank/DDBJ databases">
        <title>Updated reference genomes for cyclostephanoid diatoms.</title>
        <authorList>
            <person name="Roberts W.R."/>
            <person name="Alverson A.J."/>
        </authorList>
    </citation>
    <scope>NUCLEOTIDE SEQUENCE [LARGE SCALE GENOMIC DNA]</scope>
    <source>
        <strain evidence="3 4">AJA228-03</strain>
    </source>
</reference>
<dbReference type="InterPro" id="IPR029060">
    <property type="entry name" value="PIN-like_dom_sf"/>
</dbReference>
<dbReference type="InterPro" id="IPR036279">
    <property type="entry name" value="5-3_exonuclease_C_sf"/>
</dbReference>
<evidence type="ECO:0000313" key="3">
    <source>
        <dbReference type="EMBL" id="KAL3827057.1"/>
    </source>
</evidence>
<feature type="region of interest" description="Disordered" evidence="1">
    <location>
        <begin position="562"/>
        <end position="625"/>
    </location>
</feature>
<comment type="caution">
    <text evidence="3">The sequence shown here is derived from an EMBL/GenBank/DDBJ whole genome shotgun (WGS) entry which is preliminary data.</text>
</comment>
<feature type="compositionally biased region" description="Acidic residues" evidence="1">
    <location>
        <begin position="35"/>
        <end position="48"/>
    </location>
</feature>
<dbReference type="SUPFAM" id="SSF47807">
    <property type="entry name" value="5' to 3' exonuclease, C-terminal subdomain"/>
    <property type="match status" value="1"/>
</dbReference>
<accession>A0ABD3SR24</accession>
<dbReference type="EMBL" id="JALLPB020000009">
    <property type="protein sequence ID" value="KAL3827057.1"/>
    <property type="molecule type" value="Genomic_DNA"/>
</dbReference>
<dbReference type="PRINTS" id="PR00853">
    <property type="entry name" value="XPGRADSUPER"/>
</dbReference>
<feature type="compositionally biased region" description="Polar residues" evidence="1">
    <location>
        <begin position="573"/>
        <end position="588"/>
    </location>
</feature>
<organism evidence="3 4">
    <name type="scientific">Cyclostephanos tholiformis</name>
    <dbReference type="NCBI Taxonomy" id="382380"/>
    <lineage>
        <taxon>Eukaryota</taxon>
        <taxon>Sar</taxon>
        <taxon>Stramenopiles</taxon>
        <taxon>Ochrophyta</taxon>
        <taxon>Bacillariophyta</taxon>
        <taxon>Coscinodiscophyceae</taxon>
        <taxon>Thalassiosirophycidae</taxon>
        <taxon>Stephanodiscales</taxon>
        <taxon>Stephanodiscaceae</taxon>
        <taxon>Cyclostephanos</taxon>
    </lineage>
</organism>
<dbReference type="Pfam" id="PF00867">
    <property type="entry name" value="XPG_I"/>
    <property type="match status" value="1"/>
</dbReference>
<evidence type="ECO:0000256" key="1">
    <source>
        <dbReference type="SAM" id="MobiDB-lite"/>
    </source>
</evidence>
<dbReference type="SMART" id="SM00484">
    <property type="entry name" value="XPGI"/>
    <property type="match status" value="1"/>
</dbReference>
<dbReference type="PANTHER" id="PTHR11081:SF65">
    <property type="entry name" value="DNA DAMAGE-INDUCIBLE PROTEIN DIN7-RELATED"/>
    <property type="match status" value="1"/>
</dbReference>
<evidence type="ECO:0000259" key="2">
    <source>
        <dbReference type="SMART" id="SM00484"/>
    </source>
</evidence>
<proteinExistence type="predicted"/>
<evidence type="ECO:0000313" key="4">
    <source>
        <dbReference type="Proteomes" id="UP001530377"/>
    </source>
</evidence>
<feature type="domain" description="XPG-I" evidence="2">
    <location>
        <begin position="254"/>
        <end position="317"/>
    </location>
</feature>
<name>A0ABD3SR24_9STRA</name>
<dbReference type="AlphaFoldDB" id="A0ABD3SR24"/>
<dbReference type="PANTHER" id="PTHR11081">
    <property type="entry name" value="FLAP ENDONUCLEASE FAMILY MEMBER"/>
    <property type="match status" value="1"/>
</dbReference>